<gene>
    <name evidence="6" type="primary">yurK_2</name>
    <name evidence="5" type="ORF">CSV91_08900</name>
    <name evidence="6" type="ORF">ERS852381_01919</name>
</gene>
<dbReference type="SMART" id="SM00866">
    <property type="entry name" value="UTRA"/>
    <property type="match status" value="1"/>
</dbReference>
<dbReference type="InterPro" id="IPR036388">
    <property type="entry name" value="WH-like_DNA-bd_sf"/>
</dbReference>
<dbReference type="EMBL" id="CYYP01000029">
    <property type="protein sequence ID" value="CUO60270.1"/>
    <property type="molecule type" value="Genomic_DNA"/>
</dbReference>
<evidence type="ECO:0000256" key="1">
    <source>
        <dbReference type="ARBA" id="ARBA00023015"/>
    </source>
</evidence>
<keyword evidence="1" id="KW-0805">Transcription regulation</keyword>
<dbReference type="FunFam" id="1.10.10.10:FF:000079">
    <property type="entry name" value="GntR family transcriptional regulator"/>
    <property type="match status" value="1"/>
</dbReference>
<dbReference type="PANTHER" id="PTHR44846:SF1">
    <property type="entry name" value="MANNOSYL-D-GLYCERATE TRANSPORT_METABOLISM SYSTEM REPRESSOR MNGR-RELATED"/>
    <property type="match status" value="1"/>
</dbReference>
<dbReference type="Gene3D" id="1.10.10.10">
    <property type="entry name" value="Winged helix-like DNA-binding domain superfamily/Winged helix DNA-binding domain"/>
    <property type="match status" value="1"/>
</dbReference>
<name>A0A174GH41_9ACTN</name>
<protein>
    <submittedName>
        <fullName evidence="5">GntR family transcriptional regulator</fullName>
    </submittedName>
    <submittedName>
        <fullName evidence="6">Uncharacterized HTH-type transcriptional regulator yurK</fullName>
    </submittedName>
</protein>
<reference evidence="5 8" key="2">
    <citation type="submission" date="2017-10" db="EMBL/GenBank/DDBJ databases">
        <title>Complete genome sequence of Collinsella aerofaciens isolated from the gut of a healthy adult Indian.</title>
        <authorList>
            <person name="Bag S."/>
            <person name="Ghosh T.S."/>
            <person name="Das B."/>
        </authorList>
    </citation>
    <scope>NUCLEOTIDE SEQUENCE [LARGE SCALE GENOMIC DNA]</scope>
    <source>
        <strain evidence="5">Indica</strain>
        <strain evidence="8">indica</strain>
    </source>
</reference>
<dbReference type="RefSeq" id="WP_055287651.1">
    <property type="nucleotide sequence ID" value="NZ_CABIYU010000027.1"/>
</dbReference>
<dbReference type="Proteomes" id="UP000225608">
    <property type="component" value="Chromosome"/>
</dbReference>
<dbReference type="InterPro" id="IPR000524">
    <property type="entry name" value="Tscrpt_reg_HTH_GntR"/>
</dbReference>
<dbReference type="InterPro" id="IPR036390">
    <property type="entry name" value="WH_DNA-bd_sf"/>
</dbReference>
<dbReference type="GO" id="GO:0003700">
    <property type="term" value="F:DNA-binding transcription factor activity"/>
    <property type="evidence" value="ECO:0007669"/>
    <property type="project" value="InterPro"/>
</dbReference>
<evidence type="ECO:0000256" key="3">
    <source>
        <dbReference type="ARBA" id="ARBA00023163"/>
    </source>
</evidence>
<organism evidence="6 7">
    <name type="scientific">Collinsella aerofaciens</name>
    <dbReference type="NCBI Taxonomy" id="74426"/>
    <lineage>
        <taxon>Bacteria</taxon>
        <taxon>Bacillati</taxon>
        <taxon>Actinomycetota</taxon>
        <taxon>Coriobacteriia</taxon>
        <taxon>Coriobacteriales</taxon>
        <taxon>Coriobacteriaceae</taxon>
        <taxon>Collinsella</taxon>
    </lineage>
</organism>
<evidence type="ECO:0000313" key="6">
    <source>
        <dbReference type="EMBL" id="CUO60270.1"/>
    </source>
</evidence>
<dbReference type="InterPro" id="IPR028978">
    <property type="entry name" value="Chorismate_lyase_/UTRA_dom_sf"/>
</dbReference>
<dbReference type="KEGG" id="caer:CSV91_08900"/>
<sequence length="234" mass="26590">MVKVESAVPLYKQIVHDLVSRIESGVYSEGDKLPTETELMEEYGVSRITVRSAIKELEDADIVERTRGKGTFVTTTRNAYAADDQESFTHSCIQENKKPSTVVLEVAWIYPTLRDVRFLQVQEDENILQTRRLRLVDGVPTMLETNSYTPSLAFLEHEDLSGSLLEVLGRRHIELGNNERTLQVCFASAYEAEHLNVKPGSALLLFVDKRCSAQGVPLFISRQVYCTERLKFYL</sequence>
<evidence type="ECO:0000313" key="7">
    <source>
        <dbReference type="Proteomes" id="UP000095468"/>
    </source>
</evidence>
<dbReference type="PANTHER" id="PTHR44846">
    <property type="entry name" value="MANNOSYL-D-GLYCERATE TRANSPORT/METABOLISM SYSTEM REPRESSOR MNGR-RELATED"/>
    <property type="match status" value="1"/>
</dbReference>
<dbReference type="EMBL" id="CP024160">
    <property type="protein sequence ID" value="ATP54639.1"/>
    <property type="molecule type" value="Genomic_DNA"/>
</dbReference>
<dbReference type="Gene3D" id="3.40.1410.10">
    <property type="entry name" value="Chorismate lyase-like"/>
    <property type="match status" value="1"/>
</dbReference>
<keyword evidence="3" id="KW-0804">Transcription</keyword>
<dbReference type="CDD" id="cd07377">
    <property type="entry name" value="WHTH_GntR"/>
    <property type="match status" value="1"/>
</dbReference>
<dbReference type="SUPFAM" id="SSF46785">
    <property type="entry name" value="Winged helix' DNA-binding domain"/>
    <property type="match status" value="1"/>
</dbReference>
<dbReference type="Pfam" id="PF00392">
    <property type="entry name" value="GntR"/>
    <property type="match status" value="1"/>
</dbReference>
<dbReference type="AlphaFoldDB" id="A0A174GH41"/>
<dbReference type="InterPro" id="IPR050679">
    <property type="entry name" value="Bact_HTH_transcr_reg"/>
</dbReference>
<dbReference type="GO" id="GO:0003677">
    <property type="term" value="F:DNA binding"/>
    <property type="evidence" value="ECO:0007669"/>
    <property type="project" value="UniProtKB-KW"/>
</dbReference>
<reference evidence="6 7" key="1">
    <citation type="submission" date="2015-09" db="EMBL/GenBank/DDBJ databases">
        <authorList>
            <consortium name="Pathogen Informatics"/>
        </authorList>
    </citation>
    <scope>NUCLEOTIDE SEQUENCE [LARGE SCALE GENOMIC DNA]</scope>
    <source>
        <strain evidence="6 7">2789STDY5608823</strain>
    </source>
</reference>
<evidence type="ECO:0000313" key="5">
    <source>
        <dbReference type="EMBL" id="ATP54639.1"/>
    </source>
</evidence>
<keyword evidence="2" id="KW-0238">DNA-binding</keyword>
<evidence type="ECO:0000259" key="4">
    <source>
        <dbReference type="PROSITE" id="PS50949"/>
    </source>
</evidence>
<dbReference type="PROSITE" id="PS50949">
    <property type="entry name" value="HTH_GNTR"/>
    <property type="match status" value="1"/>
</dbReference>
<dbReference type="STRING" id="74426.ERS852399_01843"/>
<proteinExistence type="predicted"/>
<dbReference type="Proteomes" id="UP000095468">
    <property type="component" value="Unassembled WGS sequence"/>
</dbReference>
<dbReference type="Pfam" id="PF07702">
    <property type="entry name" value="UTRA"/>
    <property type="match status" value="1"/>
</dbReference>
<dbReference type="GO" id="GO:0045892">
    <property type="term" value="P:negative regulation of DNA-templated transcription"/>
    <property type="evidence" value="ECO:0007669"/>
    <property type="project" value="TreeGrafter"/>
</dbReference>
<dbReference type="PRINTS" id="PR00035">
    <property type="entry name" value="HTHGNTR"/>
</dbReference>
<feature type="domain" description="HTH gntR-type" evidence="4">
    <location>
        <begin position="8"/>
        <end position="76"/>
    </location>
</feature>
<dbReference type="SMART" id="SM00345">
    <property type="entry name" value="HTH_GNTR"/>
    <property type="match status" value="1"/>
</dbReference>
<accession>A0A174GH41</accession>
<evidence type="ECO:0000256" key="2">
    <source>
        <dbReference type="ARBA" id="ARBA00023125"/>
    </source>
</evidence>
<dbReference type="InterPro" id="IPR011663">
    <property type="entry name" value="UTRA"/>
</dbReference>
<dbReference type="SUPFAM" id="SSF64288">
    <property type="entry name" value="Chorismate lyase-like"/>
    <property type="match status" value="1"/>
</dbReference>
<evidence type="ECO:0000313" key="8">
    <source>
        <dbReference type="Proteomes" id="UP000225608"/>
    </source>
</evidence>
<dbReference type="PaxDb" id="74426-ERS852399_01843"/>